<dbReference type="FunFam" id="3.30.160.60:FF:002343">
    <property type="entry name" value="Zinc finger protein 33A"/>
    <property type="match status" value="1"/>
</dbReference>
<dbReference type="Ensembl" id="ENSMODT00000071437.1">
    <property type="protein sequence ID" value="ENSMODP00000056047.1"/>
    <property type="gene ID" value="ENSMODG00000043792.1"/>
</dbReference>
<protein>
    <submittedName>
        <fullName evidence="15">Uncharacterized protein</fullName>
    </submittedName>
</protein>
<evidence type="ECO:0000256" key="3">
    <source>
        <dbReference type="ARBA" id="ARBA00006991"/>
    </source>
</evidence>
<dbReference type="Gene3D" id="6.10.140.140">
    <property type="match status" value="1"/>
</dbReference>
<dbReference type="PANTHER" id="PTHR23234">
    <property type="entry name" value="ZNF44 PROTEIN"/>
    <property type="match status" value="1"/>
</dbReference>
<dbReference type="Proteomes" id="UP000002280">
    <property type="component" value="Chromosome 4"/>
</dbReference>
<dbReference type="FunCoup" id="A0A5F8H8B9">
    <property type="interactions" value="1"/>
</dbReference>
<evidence type="ECO:0000259" key="13">
    <source>
        <dbReference type="PROSITE" id="PS50157"/>
    </source>
</evidence>
<dbReference type="SUPFAM" id="SSF57667">
    <property type="entry name" value="beta-beta-alpha zinc fingers"/>
    <property type="match status" value="4"/>
</dbReference>
<dbReference type="InterPro" id="IPR036051">
    <property type="entry name" value="KRAB_dom_sf"/>
</dbReference>
<keyword evidence="7" id="KW-0862">Zinc</keyword>
<dbReference type="GO" id="GO:0008270">
    <property type="term" value="F:zinc ion binding"/>
    <property type="evidence" value="ECO:0007669"/>
    <property type="project" value="UniProtKB-KW"/>
</dbReference>
<evidence type="ECO:0000313" key="15">
    <source>
        <dbReference type="Ensembl" id="ENSMODP00000056047.1"/>
    </source>
</evidence>
<evidence type="ECO:0000256" key="2">
    <source>
        <dbReference type="ARBA" id="ARBA00004123"/>
    </source>
</evidence>
<feature type="domain" description="C2H2-type" evidence="13">
    <location>
        <begin position="280"/>
        <end position="307"/>
    </location>
</feature>
<comment type="similarity">
    <text evidence="3">Belongs to the krueppel C2H2-type zinc-finger protein family.</text>
</comment>
<dbReference type="Pfam" id="PF00096">
    <property type="entry name" value="zf-C2H2"/>
    <property type="match status" value="7"/>
</dbReference>
<keyword evidence="16" id="KW-1185">Reference proteome</keyword>
<dbReference type="Gene3D" id="3.30.160.60">
    <property type="entry name" value="Classic Zinc Finger"/>
    <property type="match status" value="7"/>
</dbReference>
<evidence type="ECO:0000256" key="1">
    <source>
        <dbReference type="ARBA" id="ARBA00003767"/>
    </source>
</evidence>
<dbReference type="InterPro" id="IPR036236">
    <property type="entry name" value="Znf_C2H2_sf"/>
</dbReference>
<dbReference type="Pfam" id="PF01352">
    <property type="entry name" value="KRAB"/>
    <property type="match status" value="1"/>
</dbReference>
<proteinExistence type="inferred from homology"/>
<dbReference type="GeneTree" id="ENSGT00950000183169"/>
<keyword evidence="10" id="KW-0804">Transcription</keyword>
<evidence type="ECO:0000256" key="8">
    <source>
        <dbReference type="ARBA" id="ARBA00023015"/>
    </source>
</evidence>
<feature type="domain" description="KRAB" evidence="14">
    <location>
        <begin position="14"/>
        <end position="85"/>
    </location>
</feature>
<keyword evidence="9" id="KW-0238">DNA-binding</keyword>
<evidence type="ECO:0000259" key="14">
    <source>
        <dbReference type="PROSITE" id="PS50805"/>
    </source>
</evidence>
<keyword evidence="6 12" id="KW-0863">Zinc-finger</keyword>
<reference evidence="15 16" key="1">
    <citation type="journal article" date="2007" name="Nature">
        <title>Genome of the marsupial Monodelphis domestica reveals innovation in non-coding sequences.</title>
        <authorList>
            <person name="Mikkelsen T.S."/>
            <person name="Wakefield M.J."/>
            <person name="Aken B."/>
            <person name="Amemiya C.T."/>
            <person name="Chang J.L."/>
            <person name="Duke S."/>
            <person name="Garber M."/>
            <person name="Gentles A.J."/>
            <person name="Goodstadt L."/>
            <person name="Heger A."/>
            <person name="Jurka J."/>
            <person name="Kamal M."/>
            <person name="Mauceli E."/>
            <person name="Searle S.M."/>
            <person name="Sharpe T."/>
            <person name="Baker M.L."/>
            <person name="Batzer M.A."/>
            <person name="Benos P.V."/>
            <person name="Belov K."/>
            <person name="Clamp M."/>
            <person name="Cook A."/>
            <person name="Cuff J."/>
            <person name="Das R."/>
            <person name="Davidow L."/>
            <person name="Deakin J.E."/>
            <person name="Fazzari M.J."/>
            <person name="Glass J.L."/>
            <person name="Grabherr M."/>
            <person name="Greally J.M."/>
            <person name="Gu W."/>
            <person name="Hore T.A."/>
            <person name="Huttley G.A."/>
            <person name="Kleber M."/>
            <person name="Jirtle R.L."/>
            <person name="Koina E."/>
            <person name="Lee J.T."/>
            <person name="Mahony S."/>
            <person name="Marra M.A."/>
            <person name="Miller R.D."/>
            <person name="Nicholls R.D."/>
            <person name="Oda M."/>
            <person name="Papenfuss A.T."/>
            <person name="Parra Z.E."/>
            <person name="Pollock D.D."/>
            <person name="Ray D.A."/>
            <person name="Schein J.E."/>
            <person name="Speed T.P."/>
            <person name="Thompson K."/>
            <person name="VandeBerg J.L."/>
            <person name="Wade C.M."/>
            <person name="Walker J.A."/>
            <person name="Waters P.D."/>
            <person name="Webber C."/>
            <person name="Weidman J.R."/>
            <person name="Xie X."/>
            <person name="Zody M.C."/>
            <person name="Baldwin J."/>
            <person name="Abdouelleil A."/>
            <person name="Abdulkadir J."/>
            <person name="Abebe A."/>
            <person name="Abera B."/>
            <person name="Abreu J."/>
            <person name="Acer S.C."/>
            <person name="Aftuck L."/>
            <person name="Alexander A."/>
            <person name="An P."/>
            <person name="Anderson E."/>
            <person name="Anderson S."/>
            <person name="Arachi H."/>
            <person name="Azer M."/>
            <person name="Bachantsang P."/>
            <person name="Barry A."/>
            <person name="Bayul T."/>
            <person name="Berlin A."/>
            <person name="Bessette D."/>
            <person name="Bloom T."/>
            <person name="Bloom T."/>
            <person name="Boguslavskiy L."/>
            <person name="Bonnet C."/>
            <person name="Boukhgalter B."/>
            <person name="Bourzgui I."/>
            <person name="Brown A."/>
            <person name="Cahill P."/>
            <person name="Channer S."/>
            <person name="Cheshatsang Y."/>
            <person name="Chuda L."/>
            <person name="Citroen M."/>
            <person name="Collymore A."/>
            <person name="Cooke P."/>
            <person name="Costello M."/>
            <person name="D'Aco K."/>
            <person name="Daza R."/>
            <person name="De Haan G."/>
            <person name="DeGray S."/>
            <person name="DeMaso C."/>
            <person name="Dhargay N."/>
            <person name="Dooley K."/>
            <person name="Dooley E."/>
            <person name="Doricent M."/>
            <person name="Dorje P."/>
            <person name="Dorjee K."/>
            <person name="Dupes A."/>
            <person name="Elong R."/>
            <person name="Falk J."/>
            <person name="Farina A."/>
            <person name="Faro S."/>
            <person name="Ferguson D."/>
            <person name="Fisher S."/>
            <person name="Foley C.D."/>
            <person name="Franke A."/>
            <person name="Friedrich D."/>
            <person name="Gadbois L."/>
            <person name="Gearin G."/>
            <person name="Gearin C.R."/>
            <person name="Giannoukos G."/>
            <person name="Goode T."/>
            <person name="Graham J."/>
            <person name="Grandbois E."/>
            <person name="Grewal S."/>
            <person name="Gyaltsen K."/>
            <person name="Hafez N."/>
            <person name="Hagos B."/>
            <person name="Hall J."/>
            <person name="Henson C."/>
            <person name="Hollinger A."/>
            <person name="Honan T."/>
            <person name="Huard M.D."/>
            <person name="Hughes L."/>
            <person name="Hurhula B."/>
            <person name="Husby M.E."/>
            <person name="Kamat A."/>
            <person name="Kanga B."/>
            <person name="Kashin S."/>
            <person name="Khazanovich D."/>
            <person name="Kisner P."/>
            <person name="Lance K."/>
            <person name="Lara M."/>
            <person name="Lee W."/>
            <person name="Lennon N."/>
            <person name="Letendre F."/>
            <person name="LeVine R."/>
            <person name="Lipovsky A."/>
            <person name="Liu X."/>
            <person name="Liu J."/>
            <person name="Liu S."/>
            <person name="Lokyitsang T."/>
            <person name="Lokyitsang Y."/>
            <person name="Lubonja R."/>
            <person name="Lui A."/>
            <person name="MacDonald P."/>
            <person name="Magnisalis V."/>
            <person name="Maru K."/>
            <person name="Matthews C."/>
            <person name="McCusker W."/>
            <person name="McDonough S."/>
            <person name="Mehta T."/>
            <person name="Meldrim J."/>
            <person name="Meneus L."/>
            <person name="Mihai O."/>
            <person name="Mihalev A."/>
            <person name="Mihova T."/>
            <person name="Mittelman R."/>
            <person name="Mlenga V."/>
            <person name="Montmayeur A."/>
            <person name="Mulrain L."/>
            <person name="Navidi A."/>
            <person name="Naylor J."/>
            <person name="Negash T."/>
            <person name="Nguyen T."/>
            <person name="Nguyen N."/>
            <person name="Nicol R."/>
            <person name="Norbu C."/>
            <person name="Norbu N."/>
            <person name="Novod N."/>
            <person name="O'Neill B."/>
            <person name="Osman S."/>
            <person name="Markiewicz E."/>
            <person name="Oyono O.L."/>
            <person name="Patti C."/>
            <person name="Phunkhang P."/>
            <person name="Pierre F."/>
            <person name="Priest M."/>
            <person name="Raghuraman S."/>
            <person name="Rege F."/>
            <person name="Reyes R."/>
            <person name="Rise C."/>
            <person name="Rogov P."/>
            <person name="Ross K."/>
            <person name="Ryan E."/>
            <person name="Settipalli S."/>
            <person name="Shea T."/>
            <person name="Sherpa N."/>
            <person name="Shi L."/>
            <person name="Shih D."/>
            <person name="Sparrow T."/>
            <person name="Spaulding J."/>
            <person name="Stalker J."/>
            <person name="Stange-Thomann N."/>
            <person name="Stavropoulos S."/>
            <person name="Stone C."/>
            <person name="Strader C."/>
            <person name="Tesfaye S."/>
            <person name="Thomson T."/>
            <person name="Thoulutsang Y."/>
            <person name="Thoulutsang D."/>
            <person name="Topham K."/>
            <person name="Topping I."/>
            <person name="Tsamla T."/>
            <person name="Vassiliev H."/>
            <person name="Vo A."/>
            <person name="Wangchuk T."/>
            <person name="Wangdi T."/>
            <person name="Weiand M."/>
            <person name="Wilkinson J."/>
            <person name="Wilson A."/>
            <person name="Yadav S."/>
            <person name="Young G."/>
            <person name="Yu Q."/>
            <person name="Zembek L."/>
            <person name="Zhong D."/>
            <person name="Zimmer A."/>
            <person name="Zwirko Z."/>
            <person name="Jaffe D.B."/>
            <person name="Alvarez P."/>
            <person name="Brockman W."/>
            <person name="Butler J."/>
            <person name="Chin C."/>
            <person name="Gnerre S."/>
            <person name="MacCallum I."/>
            <person name="Graves J.A."/>
            <person name="Ponting C.P."/>
            <person name="Breen M."/>
            <person name="Samollow P.B."/>
            <person name="Lander E.S."/>
            <person name="Lindblad-Toh K."/>
        </authorList>
    </citation>
    <scope>NUCLEOTIDE SEQUENCE [LARGE SCALE GENOMIC DNA]</scope>
</reference>
<evidence type="ECO:0000256" key="4">
    <source>
        <dbReference type="ARBA" id="ARBA00022723"/>
    </source>
</evidence>
<comment type="subcellular location">
    <subcellularLocation>
        <location evidence="2">Nucleus</location>
    </subcellularLocation>
</comment>
<dbReference type="AlphaFoldDB" id="A0A5F8H8B9"/>
<sequence>MAPGTPRPPSQGLITFKDVAVDFTQEEWCLLGYSQKELYLEVMLENVQNLLSLGLPVPRENFIFCFLQRESPWLLDQKSPRSSCPDAETNFEVKEMATKLSVLVEGSGPQRCMNEGRSDFILREICDSTIKGNKNLSNNSEFDETAEKFIQYSILNQYMKLSSGNNCCQDCEYSKSFPAELELMQSTQKPPEMPLYQDNLGGLAFGWSLDLIRHPNSKRVEMVSVSNKDGRILSQNFELSAHQIIHCGETPYECKQCGEAFTERGSLAKHQRIHTGEKLYECKECGKSFTQRGKLTKHQRIHTGEKPYKCKECGKAFTRGSRLAAHQRIHTGERPYECKHCGKAFTQRCTLARHQRIHTGERPYECKHCGKTFIQKCNLAIHQRIHTGERPYECKQCGKIFRCSSNLRKHQRIHTGEKPYVCKQCGKGFTQRFNLAAHQRIHNGENP</sequence>
<dbReference type="OMA" id="CKTEYAR"/>
<dbReference type="PROSITE" id="PS00028">
    <property type="entry name" value="ZINC_FINGER_C2H2_1"/>
    <property type="match status" value="7"/>
</dbReference>
<keyword evidence="5" id="KW-0677">Repeat</keyword>
<dbReference type="InterPro" id="IPR001909">
    <property type="entry name" value="KRAB"/>
</dbReference>
<dbReference type="InterPro" id="IPR013087">
    <property type="entry name" value="Znf_C2H2_type"/>
</dbReference>
<accession>A0A5F8H8B9</accession>
<feature type="domain" description="C2H2-type" evidence="13">
    <location>
        <begin position="336"/>
        <end position="363"/>
    </location>
</feature>
<dbReference type="FunFam" id="3.30.160.60:FF:002254">
    <property type="entry name" value="Zinc finger protein 540"/>
    <property type="match status" value="1"/>
</dbReference>
<dbReference type="FunFam" id="3.30.160.60:FF:001402">
    <property type="entry name" value="Zinc finger protein 473"/>
    <property type="match status" value="1"/>
</dbReference>
<dbReference type="FunFam" id="3.30.160.60:FF:001270">
    <property type="entry name" value="zinc finger protein 583 isoform X1"/>
    <property type="match status" value="1"/>
</dbReference>
<dbReference type="SMART" id="SM00349">
    <property type="entry name" value="KRAB"/>
    <property type="match status" value="1"/>
</dbReference>
<dbReference type="CDD" id="cd07765">
    <property type="entry name" value="KRAB_A-box"/>
    <property type="match status" value="1"/>
</dbReference>
<dbReference type="GO" id="GO:0006357">
    <property type="term" value="P:regulation of transcription by RNA polymerase II"/>
    <property type="evidence" value="ECO:0000318"/>
    <property type="project" value="GO_Central"/>
</dbReference>
<evidence type="ECO:0000256" key="9">
    <source>
        <dbReference type="ARBA" id="ARBA00023125"/>
    </source>
</evidence>
<evidence type="ECO:0000256" key="11">
    <source>
        <dbReference type="ARBA" id="ARBA00023242"/>
    </source>
</evidence>
<keyword evidence="4" id="KW-0479">Metal-binding</keyword>
<organism evidence="15 16">
    <name type="scientific">Monodelphis domestica</name>
    <name type="common">Gray short-tailed opossum</name>
    <dbReference type="NCBI Taxonomy" id="13616"/>
    <lineage>
        <taxon>Eukaryota</taxon>
        <taxon>Metazoa</taxon>
        <taxon>Chordata</taxon>
        <taxon>Craniata</taxon>
        <taxon>Vertebrata</taxon>
        <taxon>Euteleostomi</taxon>
        <taxon>Mammalia</taxon>
        <taxon>Metatheria</taxon>
        <taxon>Didelphimorphia</taxon>
        <taxon>Didelphidae</taxon>
        <taxon>Monodelphis</taxon>
    </lineage>
</organism>
<name>A0A5F8H8B9_MONDO</name>
<dbReference type="InParanoid" id="A0A5F8H8B9"/>
<keyword evidence="8" id="KW-0805">Transcription regulation</keyword>
<dbReference type="InterPro" id="IPR050758">
    <property type="entry name" value="Znf_C2H2-type"/>
</dbReference>
<dbReference type="GO" id="GO:0000981">
    <property type="term" value="F:DNA-binding transcription factor activity, RNA polymerase II-specific"/>
    <property type="evidence" value="ECO:0000318"/>
    <property type="project" value="GO_Central"/>
</dbReference>
<dbReference type="SUPFAM" id="SSF109640">
    <property type="entry name" value="KRAB domain (Kruppel-associated box)"/>
    <property type="match status" value="1"/>
</dbReference>
<evidence type="ECO:0000256" key="12">
    <source>
        <dbReference type="PROSITE-ProRule" id="PRU00042"/>
    </source>
</evidence>
<dbReference type="PROSITE" id="PS50805">
    <property type="entry name" value="KRAB"/>
    <property type="match status" value="1"/>
</dbReference>
<evidence type="ECO:0000256" key="10">
    <source>
        <dbReference type="ARBA" id="ARBA00023163"/>
    </source>
</evidence>
<feature type="domain" description="C2H2-type" evidence="13">
    <location>
        <begin position="392"/>
        <end position="419"/>
    </location>
</feature>
<dbReference type="FunFam" id="3.30.160.60:FF:000292">
    <property type="entry name" value="zinc finger protein 619"/>
    <property type="match status" value="1"/>
</dbReference>
<dbReference type="Bgee" id="ENSMODG00000043792">
    <property type="expression patterns" value="Expressed in endometrium and 19 other cell types or tissues"/>
</dbReference>
<feature type="domain" description="C2H2-type" evidence="13">
    <location>
        <begin position="252"/>
        <end position="279"/>
    </location>
</feature>
<reference evidence="15" key="2">
    <citation type="submission" date="2025-08" db="UniProtKB">
        <authorList>
            <consortium name="Ensembl"/>
        </authorList>
    </citation>
    <scope>IDENTIFICATION</scope>
</reference>
<dbReference type="GO" id="GO:0005634">
    <property type="term" value="C:nucleus"/>
    <property type="evidence" value="ECO:0000318"/>
    <property type="project" value="GO_Central"/>
</dbReference>
<feature type="domain" description="C2H2-type" evidence="13">
    <location>
        <begin position="364"/>
        <end position="391"/>
    </location>
</feature>
<evidence type="ECO:0000256" key="7">
    <source>
        <dbReference type="ARBA" id="ARBA00022833"/>
    </source>
</evidence>
<feature type="domain" description="C2H2-type" evidence="13">
    <location>
        <begin position="420"/>
        <end position="447"/>
    </location>
</feature>
<evidence type="ECO:0000256" key="6">
    <source>
        <dbReference type="ARBA" id="ARBA00022771"/>
    </source>
</evidence>
<feature type="domain" description="C2H2-type" evidence="13">
    <location>
        <begin position="308"/>
        <end position="335"/>
    </location>
</feature>
<dbReference type="SMART" id="SM00355">
    <property type="entry name" value="ZnF_C2H2"/>
    <property type="match status" value="7"/>
</dbReference>
<dbReference type="FunFam" id="3.30.160.60:FF:002204">
    <property type="entry name" value="Zinc finger protein 790"/>
    <property type="match status" value="2"/>
</dbReference>
<dbReference type="PANTHER" id="PTHR23234:SF8">
    <property type="entry name" value="C2H2-TYPE DOMAIN-CONTAINING PROTEIN"/>
    <property type="match status" value="1"/>
</dbReference>
<dbReference type="GO" id="GO:0000977">
    <property type="term" value="F:RNA polymerase II transcription regulatory region sequence-specific DNA binding"/>
    <property type="evidence" value="ECO:0000318"/>
    <property type="project" value="GO_Central"/>
</dbReference>
<evidence type="ECO:0000256" key="5">
    <source>
        <dbReference type="ARBA" id="ARBA00022737"/>
    </source>
</evidence>
<evidence type="ECO:0000313" key="16">
    <source>
        <dbReference type="Proteomes" id="UP000002280"/>
    </source>
</evidence>
<reference evidence="15" key="3">
    <citation type="submission" date="2025-09" db="UniProtKB">
        <authorList>
            <consortium name="Ensembl"/>
        </authorList>
    </citation>
    <scope>IDENTIFICATION</scope>
</reference>
<keyword evidence="11" id="KW-0539">Nucleus</keyword>
<comment type="function">
    <text evidence="1">May be involved in transcriptional regulation.</text>
</comment>
<dbReference type="PROSITE" id="PS50157">
    <property type="entry name" value="ZINC_FINGER_C2H2_2"/>
    <property type="match status" value="7"/>
</dbReference>